<dbReference type="EMBL" id="OZ034813">
    <property type="protein sequence ID" value="CAL1355860.1"/>
    <property type="molecule type" value="Genomic_DNA"/>
</dbReference>
<keyword evidence="1" id="KW-1133">Transmembrane helix</keyword>
<keyword evidence="1" id="KW-0472">Membrane</keyword>
<dbReference type="Proteomes" id="UP001497516">
    <property type="component" value="Chromosome 1"/>
</dbReference>
<protein>
    <submittedName>
        <fullName evidence="2">Uncharacterized protein</fullName>
    </submittedName>
</protein>
<sequence>MATNLVMLVVAVTTISVVFIFYLKADLPSELGDDFQIRLLPTSTSCRLPIGWIDSSSSTRADKEGNLLGQDSIRRCQRDSIRDWGLDCVFWYMRGNFLE</sequence>
<keyword evidence="1" id="KW-0812">Transmembrane</keyword>
<evidence type="ECO:0000313" key="3">
    <source>
        <dbReference type="Proteomes" id="UP001497516"/>
    </source>
</evidence>
<proteinExistence type="predicted"/>
<keyword evidence="3" id="KW-1185">Reference proteome</keyword>
<evidence type="ECO:0000256" key="1">
    <source>
        <dbReference type="SAM" id="Phobius"/>
    </source>
</evidence>
<gene>
    <name evidence="2" type="ORF">LTRI10_LOCUS3592</name>
</gene>
<dbReference type="AlphaFoldDB" id="A0AAV2CHD6"/>
<reference evidence="2 3" key="1">
    <citation type="submission" date="2024-04" db="EMBL/GenBank/DDBJ databases">
        <authorList>
            <person name="Fracassetti M."/>
        </authorList>
    </citation>
    <scope>NUCLEOTIDE SEQUENCE [LARGE SCALE GENOMIC DNA]</scope>
</reference>
<evidence type="ECO:0000313" key="2">
    <source>
        <dbReference type="EMBL" id="CAL1355860.1"/>
    </source>
</evidence>
<organism evidence="2 3">
    <name type="scientific">Linum trigynum</name>
    <dbReference type="NCBI Taxonomy" id="586398"/>
    <lineage>
        <taxon>Eukaryota</taxon>
        <taxon>Viridiplantae</taxon>
        <taxon>Streptophyta</taxon>
        <taxon>Embryophyta</taxon>
        <taxon>Tracheophyta</taxon>
        <taxon>Spermatophyta</taxon>
        <taxon>Magnoliopsida</taxon>
        <taxon>eudicotyledons</taxon>
        <taxon>Gunneridae</taxon>
        <taxon>Pentapetalae</taxon>
        <taxon>rosids</taxon>
        <taxon>fabids</taxon>
        <taxon>Malpighiales</taxon>
        <taxon>Linaceae</taxon>
        <taxon>Linum</taxon>
    </lineage>
</organism>
<accession>A0AAV2CHD6</accession>
<name>A0AAV2CHD6_9ROSI</name>
<feature type="transmembrane region" description="Helical" evidence="1">
    <location>
        <begin position="6"/>
        <end position="23"/>
    </location>
</feature>